<proteinExistence type="predicted"/>
<keyword evidence="4" id="KW-0862">Zinc</keyword>
<keyword evidence="7" id="KW-1185">Reference proteome</keyword>
<name>A0A182NDE2_9DIPT</name>
<feature type="domain" description="C2H2-type" evidence="5">
    <location>
        <begin position="534"/>
        <end position="557"/>
    </location>
</feature>
<protein>
    <recommendedName>
        <fullName evidence="5">C2H2-type domain-containing protein</fullName>
    </recommendedName>
</protein>
<dbReference type="InterPro" id="IPR013087">
    <property type="entry name" value="Znf_C2H2_type"/>
</dbReference>
<keyword evidence="3" id="KW-0863">Zinc-finger</keyword>
<keyword evidence="2" id="KW-0677">Repeat</keyword>
<dbReference type="Proteomes" id="UP000075884">
    <property type="component" value="Unassembled WGS sequence"/>
</dbReference>
<evidence type="ECO:0000313" key="6">
    <source>
        <dbReference type="EnsemblMetazoa" id="ADIR005656-PA"/>
    </source>
</evidence>
<organism evidence="6 7">
    <name type="scientific">Anopheles dirus</name>
    <dbReference type="NCBI Taxonomy" id="7168"/>
    <lineage>
        <taxon>Eukaryota</taxon>
        <taxon>Metazoa</taxon>
        <taxon>Ecdysozoa</taxon>
        <taxon>Arthropoda</taxon>
        <taxon>Hexapoda</taxon>
        <taxon>Insecta</taxon>
        <taxon>Pterygota</taxon>
        <taxon>Neoptera</taxon>
        <taxon>Endopterygota</taxon>
        <taxon>Diptera</taxon>
        <taxon>Nematocera</taxon>
        <taxon>Culicoidea</taxon>
        <taxon>Culicidae</taxon>
        <taxon>Anophelinae</taxon>
        <taxon>Anopheles</taxon>
    </lineage>
</organism>
<evidence type="ECO:0000259" key="5">
    <source>
        <dbReference type="PROSITE" id="PS00028"/>
    </source>
</evidence>
<dbReference type="SMART" id="SM00355">
    <property type="entry name" value="ZnF_C2H2"/>
    <property type="match status" value="18"/>
</dbReference>
<dbReference type="PROSITE" id="PS00028">
    <property type="entry name" value="ZINC_FINGER_C2H2_1"/>
    <property type="match status" value="4"/>
</dbReference>
<evidence type="ECO:0000256" key="3">
    <source>
        <dbReference type="ARBA" id="ARBA00022771"/>
    </source>
</evidence>
<feature type="domain" description="C2H2-type" evidence="5">
    <location>
        <begin position="1055"/>
        <end position="1076"/>
    </location>
</feature>
<dbReference type="GO" id="GO:0008270">
    <property type="term" value="F:zinc ion binding"/>
    <property type="evidence" value="ECO:0007669"/>
    <property type="project" value="UniProtKB-KW"/>
</dbReference>
<accession>A0A182NDE2</accession>
<evidence type="ECO:0000256" key="4">
    <source>
        <dbReference type="ARBA" id="ARBA00022833"/>
    </source>
</evidence>
<sequence length="1161" mass="132434">MLQTPENQTTNQQPKPFVKNVLKPWTKEVMRKSWEWCTPMLDTVSLYHLYKCMGKSCCFTTDDTSAMTVHLLEHEDTDGILTCAYCVSISARITDLIYHIKHNHGQCKYQCKFCFYRALDAANVLNHQQMYHSDDGKLVKSILELPHHPEVVRGHYMNSALGTKVRQKILKCTVCHEQYLAISSYIQHVQMAHQGSIIDCCWCLKTIRKMNLASHLLTHYIGTYECLYCDFACNIKLMMLRHLCNVHGSKPLYCSKRREGMNLKDPHRKYHLDLRSFVSSNCIEQLKPNMKGAPTSANNFKQNVKFPTTLERSNNEPSMKKISVPKIANVQGGIQLSQDGVIVAAKVSVPSTVSKSTKGEESAVVSVKRPATGFDSLPVGKRIKLTQAEIGSLKMKFFTNGDGLLNNTGKPIASAANTINHSVEATKCTPDVSYNKPVMKPAVTISTCKTTNMNTNKVVPDFNTSSQVSSVEPSGFSNNTIDNGGNHVTFMSEPAVKHIGYHFLEFPDIIDDYYKSLTIVASKKQITSLHINVCGFKGCEERFGTFEKLKYHMKIMHRIPTLETVVPITCSHCDLSLVSINAYISHLTVHNLNRYVCFLCCYIHFLPTRVVKHMSDEHACHSIQLSYVHPKKLDLLCDLIAIMPGKIGRDEKRKYILKTIAMAPVKRPIDKDLADKLTPRPKPIQLPSTPNICPVKKACSVRNMKYPKEVHYSLLYKCGLCLNLVSSKLSFQKHLTECSRKQSSYYFCAYCDRMFKDWLTVPDALFQHLYFHGENLYGCGECSYYHYLFESVATHIKKRHRSQNCEIKVLRETSEQWECNVCQLRTPLRQIIMEHMQNMHDLPGERFMCSLCKFRTFTNTESVKHFKESHQDQNVVMIEIFLHYKSLHMHSRIVHGSQSKNYLLTESTGQNQTGSFTGFRLHSLARCFYCEKHDTHLALRIHCEKKHASKPFICLDYWNTFKCGMCAYRNGSGNEKEFSSHFQHFHNNNGSNGFPFDHIDDTFVDWALSIGKKASAEVNAEAKVIKYICGLCPEQTVDELDMGMHVAIHALTFKCPHCKIVFRHLKVLYEHALTIHRDDALVVPSSCPMSYDQPLLEVKLCFVNGFILSKREAQFTSHGSLQILENGFQKYYEKQMADLEEYKISLLTPVSTSSEVTPDAT</sequence>
<dbReference type="STRING" id="7168.A0A182NDE2"/>
<feature type="domain" description="C2H2-type" evidence="5">
    <location>
        <begin position="570"/>
        <end position="590"/>
    </location>
</feature>
<reference evidence="6" key="2">
    <citation type="submission" date="2020-05" db="UniProtKB">
        <authorList>
            <consortium name="EnsemblMetazoa"/>
        </authorList>
    </citation>
    <scope>IDENTIFICATION</scope>
    <source>
        <strain evidence="6">WRAIR2</strain>
    </source>
</reference>
<dbReference type="AlphaFoldDB" id="A0A182NDE2"/>
<dbReference type="VEuPathDB" id="VectorBase:ADIR005656"/>
<evidence type="ECO:0000313" key="7">
    <source>
        <dbReference type="Proteomes" id="UP000075884"/>
    </source>
</evidence>
<dbReference type="Gene3D" id="3.30.160.60">
    <property type="entry name" value="Classic Zinc Finger"/>
    <property type="match status" value="1"/>
</dbReference>
<dbReference type="PANTHER" id="PTHR24379:SF121">
    <property type="entry name" value="C2H2-TYPE DOMAIN-CONTAINING PROTEIN"/>
    <property type="match status" value="1"/>
</dbReference>
<evidence type="ECO:0000256" key="1">
    <source>
        <dbReference type="ARBA" id="ARBA00022723"/>
    </source>
</evidence>
<dbReference type="PANTHER" id="PTHR24379">
    <property type="entry name" value="KRAB AND ZINC FINGER DOMAIN-CONTAINING"/>
    <property type="match status" value="1"/>
</dbReference>
<feature type="domain" description="C2H2-type" evidence="5">
    <location>
        <begin position="172"/>
        <end position="193"/>
    </location>
</feature>
<evidence type="ECO:0000256" key="2">
    <source>
        <dbReference type="ARBA" id="ARBA00022737"/>
    </source>
</evidence>
<reference evidence="7" key="1">
    <citation type="submission" date="2013-03" db="EMBL/GenBank/DDBJ databases">
        <title>The Genome Sequence of Anopheles dirus WRAIR2.</title>
        <authorList>
            <consortium name="The Broad Institute Genomics Platform"/>
            <person name="Neafsey D.E."/>
            <person name="Walton C."/>
            <person name="Walker B."/>
            <person name="Young S.K."/>
            <person name="Zeng Q."/>
            <person name="Gargeya S."/>
            <person name="Fitzgerald M."/>
            <person name="Haas B."/>
            <person name="Abouelleil A."/>
            <person name="Allen A.W."/>
            <person name="Alvarado L."/>
            <person name="Arachchi H.M."/>
            <person name="Berlin A.M."/>
            <person name="Chapman S.B."/>
            <person name="Gainer-Dewar J."/>
            <person name="Goldberg J."/>
            <person name="Griggs A."/>
            <person name="Gujja S."/>
            <person name="Hansen M."/>
            <person name="Howarth C."/>
            <person name="Imamovic A."/>
            <person name="Ireland A."/>
            <person name="Larimer J."/>
            <person name="McCowan C."/>
            <person name="Murphy C."/>
            <person name="Pearson M."/>
            <person name="Poon T.W."/>
            <person name="Priest M."/>
            <person name="Roberts A."/>
            <person name="Saif S."/>
            <person name="Shea T."/>
            <person name="Sisk P."/>
            <person name="Sykes S."/>
            <person name="Wortman J."/>
            <person name="Nusbaum C."/>
            <person name="Birren B."/>
        </authorList>
    </citation>
    <scope>NUCLEOTIDE SEQUENCE [LARGE SCALE GENOMIC DNA]</scope>
    <source>
        <strain evidence="7">WRAIR2</strain>
    </source>
</reference>
<keyword evidence="1" id="KW-0479">Metal-binding</keyword>
<dbReference type="EnsemblMetazoa" id="ADIR005656-RA">
    <property type="protein sequence ID" value="ADIR005656-PA"/>
    <property type="gene ID" value="ADIR005656"/>
</dbReference>